<dbReference type="Pfam" id="PF00188">
    <property type="entry name" value="CAP"/>
    <property type="match status" value="1"/>
</dbReference>
<proteinExistence type="predicted"/>
<evidence type="ECO:0000313" key="4">
    <source>
        <dbReference type="Proteomes" id="UP000466632"/>
    </source>
</evidence>
<evidence type="ECO:0000313" key="3">
    <source>
        <dbReference type="EMBL" id="BBY00541.1"/>
    </source>
</evidence>
<keyword evidence="4" id="KW-1185">Reference proteome</keyword>
<dbReference type="AlphaFoldDB" id="A0A7I7NVC9"/>
<accession>A0A7I7NVC9</accession>
<feature type="region of interest" description="Disordered" evidence="1">
    <location>
        <begin position="176"/>
        <end position="197"/>
    </location>
</feature>
<evidence type="ECO:0000259" key="2">
    <source>
        <dbReference type="Pfam" id="PF00188"/>
    </source>
</evidence>
<feature type="domain" description="SCP" evidence="2">
    <location>
        <begin position="166"/>
        <end position="319"/>
    </location>
</feature>
<dbReference type="InterPro" id="IPR014044">
    <property type="entry name" value="CAP_dom"/>
</dbReference>
<gene>
    <name evidence="3" type="ORF">MSEO_10400</name>
</gene>
<dbReference type="EMBL" id="AP022582">
    <property type="protein sequence ID" value="BBY00541.1"/>
    <property type="molecule type" value="Genomic_DNA"/>
</dbReference>
<dbReference type="InterPro" id="IPR035940">
    <property type="entry name" value="CAP_sf"/>
</dbReference>
<evidence type="ECO:0000256" key="1">
    <source>
        <dbReference type="SAM" id="MobiDB-lite"/>
    </source>
</evidence>
<dbReference type="Gene3D" id="3.40.33.10">
    <property type="entry name" value="CAP"/>
    <property type="match status" value="1"/>
</dbReference>
<dbReference type="KEGG" id="mseo:MSEO_10400"/>
<protein>
    <recommendedName>
        <fullName evidence="2">SCP domain-containing protein</fullName>
    </recommendedName>
</protein>
<reference evidence="3 4" key="1">
    <citation type="journal article" date="2019" name="Emerg. Microbes Infect.">
        <title>Comprehensive subspecies identification of 175 nontuberculous mycobacteria species based on 7547 genomic profiles.</title>
        <authorList>
            <person name="Matsumoto Y."/>
            <person name="Kinjo T."/>
            <person name="Motooka D."/>
            <person name="Nabeya D."/>
            <person name="Jung N."/>
            <person name="Uechi K."/>
            <person name="Horii T."/>
            <person name="Iida T."/>
            <person name="Fujita J."/>
            <person name="Nakamura S."/>
        </authorList>
    </citation>
    <scope>NUCLEOTIDE SEQUENCE [LARGE SCALE GENOMIC DNA]</scope>
    <source>
        <strain evidence="3 4">JCM 16018</strain>
    </source>
</reference>
<dbReference type="Proteomes" id="UP000466632">
    <property type="component" value="Chromosome"/>
</dbReference>
<name>A0A7I7NVC9_9MYCO</name>
<sequence length="323" mass="33053">MANHTFAPVARFSERPRLPVLPLCAVALIVLGGLSLPPVASADQGCIPNNQAGMVPRNARQGDNVCVPPNIAKTVQDENAAAAKGVGYVPGGGAYGPKTCTSGLVWREAFDGDGVCVSPPRRQETWQENANAGVGNTGGLKPQPGFNPGGAPAAQGSGGPDAALLAAVNDARVNPAKYPPDPTDPNTGKPWDTSGASTKACPKPFADSGALDNTAATHNGFIATMDGSLVNQDHNMHKTASGGLAYDQGGPITQAGYANTGEIVAIGQSSEAAALKFWMQDDGGANNWGHRNLILNCGLTDAGAAHFVGGPDRHYWTVDMGSH</sequence>
<organism evidence="3 4">
    <name type="scientific">Mycobacterium seoulense</name>
    <dbReference type="NCBI Taxonomy" id="386911"/>
    <lineage>
        <taxon>Bacteria</taxon>
        <taxon>Bacillati</taxon>
        <taxon>Actinomycetota</taxon>
        <taxon>Actinomycetes</taxon>
        <taxon>Mycobacteriales</taxon>
        <taxon>Mycobacteriaceae</taxon>
        <taxon>Mycobacterium</taxon>
    </lineage>
</organism>
<dbReference type="RefSeq" id="WP_163676826.1">
    <property type="nucleotide sequence ID" value="NZ_AP022582.1"/>
</dbReference>